<protein>
    <submittedName>
        <fullName evidence="9">DUF421 domain-containing protein</fullName>
    </submittedName>
</protein>
<keyword evidence="4 7" id="KW-0812">Transmembrane</keyword>
<sequence length="227" mass="24743">MDQPVVAFDWMRMFLGDAPPLFLVEIVFRIGVIWLWTLALLRWIGGRSIAQLSLTEFLLVIALGSAVGDSLFYPDVPLVHAMLVVFGIVCLDKLVDVVIRRWTKVKAVIDGQPHEVLHNGQILNDGLNIHRIGAFELMEMLRMKGVMNLASVSHAYIEPSGQLSAFPAQQPGLGLPIVPPPELGTVPPGDGQNCCCSCGLLRDDPGRCPACGAIRQTPATQAKQWNG</sequence>
<comment type="caution">
    <text evidence="9">The sequence shown here is derived from an EMBL/GenBank/DDBJ whole genome shotgun (WGS) entry which is preliminary data.</text>
</comment>
<gene>
    <name evidence="9" type="ORF">D1012_09775</name>
</gene>
<organism evidence="9 10">
    <name type="scientific">Pseudotabrizicola alkalilacus</name>
    <dbReference type="NCBI Taxonomy" id="2305252"/>
    <lineage>
        <taxon>Bacteria</taxon>
        <taxon>Pseudomonadati</taxon>
        <taxon>Pseudomonadota</taxon>
        <taxon>Alphaproteobacteria</taxon>
        <taxon>Rhodobacterales</taxon>
        <taxon>Paracoccaceae</taxon>
        <taxon>Pseudotabrizicola</taxon>
    </lineage>
</organism>
<proteinExistence type="inferred from homology"/>
<feature type="transmembrane region" description="Helical" evidence="7">
    <location>
        <begin position="79"/>
        <end position="99"/>
    </location>
</feature>
<evidence type="ECO:0000256" key="3">
    <source>
        <dbReference type="ARBA" id="ARBA00022475"/>
    </source>
</evidence>
<feature type="domain" description="YetF C-terminal" evidence="8">
    <location>
        <begin position="101"/>
        <end position="171"/>
    </location>
</feature>
<evidence type="ECO:0000256" key="7">
    <source>
        <dbReference type="SAM" id="Phobius"/>
    </source>
</evidence>
<evidence type="ECO:0000313" key="9">
    <source>
        <dbReference type="EMBL" id="RGP37492.1"/>
    </source>
</evidence>
<dbReference type="PANTHER" id="PTHR34582:SF6">
    <property type="entry name" value="UPF0702 TRANSMEMBRANE PROTEIN YCAP"/>
    <property type="match status" value="1"/>
</dbReference>
<keyword evidence="10" id="KW-1185">Reference proteome</keyword>
<keyword evidence="6 7" id="KW-0472">Membrane</keyword>
<evidence type="ECO:0000259" key="8">
    <source>
        <dbReference type="Pfam" id="PF04239"/>
    </source>
</evidence>
<accession>A0A411Z390</accession>
<dbReference type="EMBL" id="QWEY01000004">
    <property type="protein sequence ID" value="RGP37492.1"/>
    <property type="molecule type" value="Genomic_DNA"/>
</dbReference>
<dbReference type="OrthoDB" id="65069at2"/>
<dbReference type="InterPro" id="IPR007353">
    <property type="entry name" value="DUF421"/>
</dbReference>
<feature type="transmembrane region" description="Helical" evidence="7">
    <location>
        <begin position="53"/>
        <end position="73"/>
    </location>
</feature>
<comment type="subcellular location">
    <subcellularLocation>
        <location evidence="1">Cell membrane</location>
        <topology evidence="1">Multi-pass membrane protein</topology>
    </subcellularLocation>
</comment>
<keyword evidence="5 7" id="KW-1133">Transmembrane helix</keyword>
<comment type="similarity">
    <text evidence="2">Belongs to the UPF0702 family.</text>
</comment>
<dbReference type="AlphaFoldDB" id="A0A411Z390"/>
<evidence type="ECO:0000256" key="2">
    <source>
        <dbReference type="ARBA" id="ARBA00006448"/>
    </source>
</evidence>
<evidence type="ECO:0000256" key="5">
    <source>
        <dbReference type="ARBA" id="ARBA00022989"/>
    </source>
</evidence>
<dbReference type="PANTHER" id="PTHR34582">
    <property type="entry name" value="UPF0702 TRANSMEMBRANE PROTEIN YCAP"/>
    <property type="match status" value="1"/>
</dbReference>
<dbReference type="Gene3D" id="3.30.240.20">
    <property type="entry name" value="bsu07140 like domains"/>
    <property type="match status" value="1"/>
</dbReference>
<evidence type="ECO:0000256" key="1">
    <source>
        <dbReference type="ARBA" id="ARBA00004651"/>
    </source>
</evidence>
<feature type="transmembrane region" description="Helical" evidence="7">
    <location>
        <begin position="20"/>
        <end position="41"/>
    </location>
</feature>
<dbReference type="Pfam" id="PF04239">
    <property type="entry name" value="DUF421"/>
    <property type="match status" value="1"/>
</dbReference>
<reference evidence="9 10" key="1">
    <citation type="submission" date="2018-08" db="EMBL/GenBank/DDBJ databases">
        <title>Flavobacterium tibetense sp. nov., isolated from a wetland YonghuCo on Tibetan Plateau.</title>
        <authorList>
            <person name="Phurbu D."/>
            <person name="Lu H."/>
            <person name="Xing P."/>
        </authorList>
    </citation>
    <scope>NUCLEOTIDE SEQUENCE [LARGE SCALE GENOMIC DNA]</scope>
    <source>
        <strain evidence="9 10">DJC</strain>
    </source>
</reference>
<keyword evidence="3" id="KW-1003">Cell membrane</keyword>
<name>A0A411Z390_9RHOB</name>
<evidence type="ECO:0000256" key="6">
    <source>
        <dbReference type="ARBA" id="ARBA00023136"/>
    </source>
</evidence>
<dbReference type="GO" id="GO:0005886">
    <property type="term" value="C:plasma membrane"/>
    <property type="evidence" value="ECO:0007669"/>
    <property type="project" value="UniProtKB-SubCell"/>
</dbReference>
<dbReference type="InterPro" id="IPR023090">
    <property type="entry name" value="UPF0702_alpha/beta_dom_sf"/>
</dbReference>
<evidence type="ECO:0000256" key="4">
    <source>
        <dbReference type="ARBA" id="ARBA00022692"/>
    </source>
</evidence>
<evidence type="ECO:0000313" key="10">
    <source>
        <dbReference type="Proteomes" id="UP000284547"/>
    </source>
</evidence>
<dbReference type="RefSeq" id="WP_118151581.1">
    <property type="nucleotide sequence ID" value="NZ_QWEY01000004.1"/>
</dbReference>
<dbReference type="Proteomes" id="UP000284547">
    <property type="component" value="Unassembled WGS sequence"/>
</dbReference>